<dbReference type="AlphaFoldDB" id="A0A1M7BNC2"/>
<dbReference type="GO" id="GO:0005198">
    <property type="term" value="F:structural molecule activity"/>
    <property type="evidence" value="ECO:0007669"/>
    <property type="project" value="InterPro"/>
</dbReference>
<proteinExistence type="predicted"/>
<dbReference type="PANTHER" id="PTHR42792">
    <property type="entry name" value="FLAGELLIN"/>
    <property type="match status" value="1"/>
</dbReference>
<dbReference type="Proteomes" id="UP000189935">
    <property type="component" value="Chromosome I"/>
</dbReference>
<organism evidence="1 2">
    <name type="scientific">Bradyrhizobium lablabi</name>
    <dbReference type="NCBI Taxonomy" id="722472"/>
    <lineage>
        <taxon>Bacteria</taxon>
        <taxon>Pseudomonadati</taxon>
        <taxon>Pseudomonadota</taxon>
        <taxon>Alphaproteobacteria</taxon>
        <taxon>Hyphomicrobiales</taxon>
        <taxon>Nitrobacteraceae</taxon>
        <taxon>Bradyrhizobium</taxon>
    </lineage>
</organism>
<name>A0A1M7BNC2_9BRAD</name>
<dbReference type="OrthoDB" id="7312911at2"/>
<reference evidence="1 2" key="1">
    <citation type="submission" date="2016-11" db="EMBL/GenBank/DDBJ databases">
        <authorList>
            <person name="Jaros S."/>
            <person name="Januszkiewicz K."/>
            <person name="Wedrychowicz H."/>
        </authorList>
    </citation>
    <scope>NUCLEOTIDE SEQUENCE [LARGE SCALE GENOMIC DNA]</scope>
    <source>
        <strain evidence="1 2">GAS499</strain>
    </source>
</reference>
<evidence type="ECO:0000313" key="1">
    <source>
        <dbReference type="EMBL" id="SHL56427.1"/>
    </source>
</evidence>
<dbReference type="SUPFAM" id="SSF64518">
    <property type="entry name" value="Phase 1 flagellin"/>
    <property type="match status" value="2"/>
</dbReference>
<evidence type="ECO:0008006" key="3">
    <source>
        <dbReference type="Google" id="ProtNLM"/>
    </source>
</evidence>
<dbReference type="EMBL" id="LT670844">
    <property type="protein sequence ID" value="SHL56427.1"/>
    <property type="molecule type" value="Genomic_DNA"/>
</dbReference>
<gene>
    <name evidence="1" type="ORF">SAMN05444159_6222</name>
</gene>
<accession>A0A1M7BNC2</accession>
<dbReference type="InterPro" id="IPR001492">
    <property type="entry name" value="Flagellin"/>
</dbReference>
<dbReference type="RefSeq" id="WP_079543444.1">
    <property type="nucleotide sequence ID" value="NZ_LT670844.1"/>
</dbReference>
<dbReference type="GO" id="GO:0009288">
    <property type="term" value="C:bacterial-type flagellum"/>
    <property type="evidence" value="ECO:0007669"/>
    <property type="project" value="InterPro"/>
</dbReference>
<sequence length="625" mass="62983">MAINNVGFGTTILNQAVLNINNQLTTLQSQLTTGKKSTSYAGMGVNEGFAIAARSQMSDISAFTDTQSNINTNIGIANTQLQAMVSIGTTVLNSANSSMQTLNSTGQTIGQQTAAAQLSSMVGILNIQAGDRYLFSGSAINTQPTASVDDILNGTTSQAGLKQVISERNQADLGTAGLGRVVISSPTPTSVQVAEDVAGSPFGLKVNAISSQLTGSTVTGPAGSPAAISVDLGGTNPNNGDTVSFKFSLPDGTTESIQLTASSATPLPAKSFAIGTNSTLTAANLNAALKTAIGTLANTSLVAASAVQAGNDFFNTTGTATGSVANNKLTVPAPISGATLLSGLANTDSLSTNFAAGDTITVNGTPITFVASGATGNQLNVTDSVQTLLTKIDSITGTSTPSTIHGGVITLHTDNAASLSVTSSNAAAFAALGLPATVTAAVPPLRVGGTPLGSATTLVNGTANTVAWYTGEAGSGSARATATARVDQSVTIQYGMRANEQAIRSQLQSLAVYSAVTTSASNPNAALQIQALSQRTAQNLAKQPGQQTIEDIQADLATAQATMKDAAARQTQAQGMLQGIVDQAENVSPDQVASQILALQTDLQASFQTTAMLSTLTLTKFLPVA</sequence>
<protein>
    <recommendedName>
        <fullName evidence="3">Flagellin FlgL</fullName>
    </recommendedName>
</protein>
<dbReference type="PANTHER" id="PTHR42792:SF1">
    <property type="entry name" value="FLAGELLAR HOOK-ASSOCIATED PROTEIN 3"/>
    <property type="match status" value="1"/>
</dbReference>
<evidence type="ECO:0000313" key="2">
    <source>
        <dbReference type="Proteomes" id="UP000189935"/>
    </source>
</evidence>